<dbReference type="Pfam" id="PF07687">
    <property type="entry name" value="M20_dimer"/>
    <property type="match status" value="1"/>
</dbReference>
<dbReference type="GO" id="GO:0046872">
    <property type="term" value="F:metal ion binding"/>
    <property type="evidence" value="ECO:0007669"/>
    <property type="project" value="UniProtKB-KW"/>
</dbReference>
<sequence length="430" mass="45104">MMKRGILALALVASSLAVADDEALPASVQRGVEGVADKVVAWRRDIHANPELGNREFRTAGLVADHLKSLGMEVTTGVAHTGVVGILRGGDGPVVALRADMDALPVTEEVDLPFASTVRTTYNGEEVGVMHACGHDNHVAILMGVAEVLAGMGDSLPGTVMFLFQPAEEGAPEGEEGGAELMLKEGVFESLTPDAVFGLHVWPAPVGSISTRPGGMMASSDSFSIRVQGKQTHGAMPWGGVDPIVSASQIVMGLQTIASRQLDATKTPSIVTVGAIHGGVRHNIIPAEVEMVGTLRTFDAETRTQIHERVTRTAETIASSSGATAEVDISLGYPVTANDPALTAQMLPTLQRVAGDKYFESPRVTGAEDFSYFAEAVPGLFLFLGIASDDPALVHPNHSPRFYADERALPVGVRALTALTLDYMSAAPGP</sequence>
<keyword evidence="5" id="KW-0645">Protease</keyword>
<feature type="signal peptide" evidence="3">
    <location>
        <begin position="1"/>
        <end position="19"/>
    </location>
</feature>
<dbReference type="FunFam" id="3.30.70.360:FF:000001">
    <property type="entry name" value="N-acetyldiaminopimelate deacetylase"/>
    <property type="match status" value="1"/>
</dbReference>
<dbReference type="RefSeq" id="WP_240624411.1">
    <property type="nucleotide sequence ID" value="NZ_QQSW01000017.1"/>
</dbReference>
<dbReference type="GO" id="GO:0019877">
    <property type="term" value="P:diaminopimelate biosynthetic process"/>
    <property type="evidence" value="ECO:0007669"/>
    <property type="project" value="UniProtKB-ARBA"/>
</dbReference>
<dbReference type="InterPro" id="IPR017439">
    <property type="entry name" value="Amidohydrolase"/>
</dbReference>
<keyword evidence="1" id="KW-0378">Hydrolase</keyword>
<keyword evidence="2" id="KW-0464">Manganese</keyword>
<dbReference type="Proteomes" id="UP000294980">
    <property type="component" value="Unassembled WGS sequence"/>
</dbReference>
<comment type="cofactor">
    <cofactor evidence="2">
        <name>Mn(2+)</name>
        <dbReference type="ChEBI" id="CHEBI:29035"/>
    </cofactor>
    <text evidence="2">The Mn(2+) ion enhances activity.</text>
</comment>
<dbReference type="Gene3D" id="3.30.70.360">
    <property type="match status" value="1"/>
</dbReference>
<dbReference type="PIRSF" id="PIRSF005962">
    <property type="entry name" value="Pept_M20D_amidohydro"/>
    <property type="match status" value="1"/>
</dbReference>
<keyword evidence="5" id="KW-0121">Carboxypeptidase</keyword>
<dbReference type="EMBL" id="SLWX01000013">
    <property type="protein sequence ID" value="TCO74508.1"/>
    <property type="molecule type" value="Genomic_DNA"/>
</dbReference>
<dbReference type="PANTHER" id="PTHR11014">
    <property type="entry name" value="PEPTIDASE M20 FAMILY MEMBER"/>
    <property type="match status" value="1"/>
</dbReference>
<protein>
    <submittedName>
        <fullName evidence="5">Carboxypeptidase Ss1</fullName>
    </submittedName>
</protein>
<accession>A0A4R2KW98</accession>
<dbReference type="NCBIfam" id="TIGR01891">
    <property type="entry name" value="amidohydrolases"/>
    <property type="match status" value="1"/>
</dbReference>
<reference evidence="5 6" key="1">
    <citation type="submission" date="2019-03" db="EMBL/GenBank/DDBJ databases">
        <title>Genomic Encyclopedia of Type Strains, Phase IV (KMG-IV): sequencing the most valuable type-strain genomes for metagenomic binning, comparative biology and taxonomic classification.</title>
        <authorList>
            <person name="Goeker M."/>
        </authorList>
    </citation>
    <scope>NUCLEOTIDE SEQUENCE [LARGE SCALE GENOMIC DNA]</scope>
    <source>
        <strain evidence="5 6">DSM 23344</strain>
    </source>
</reference>
<gene>
    <name evidence="5" type="ORF">EV688_11362</name>
</gene>
<dbReference type="SUPFAM" id="SSF55031">
    <property type="entry name" value="Bacterial exopeptidase dimerisation domain"/>
    <property type="match status" value="1"/>
</dbReference>
<keyword evidence="6" id="KW-1185">Reference proteome</keyword>
<dbReference type="Pfam" id="PF01546">
    <property type="entry name" value="Peptidase_M20"/>
    <property type="match status" value="1"/>
</dbReference>
<evidence type="ECO:0000256" key="3">
    <source>
        <dbReference type="SAM" id="SignalP"/>
    </source>
</evidence>
<evidence type="ECO:0000256" key="2">
    <source>
        <dbReference type="PIRSR" id="PIRSR005962-1"/>
    </source>
</evidence>
<feature type="domain" description="Peptidase M20 dimerisation" evidence="4">
    <location>
        <begin position="222"/>
        <end position="317"/>
    </location>
</feature>
<feature type="binding site" evidence="2">
    <location>
        <position position="169"/>
    </location>
    <ligand>
        <name>Mn(2+)</name>
        <dbReference type="ChEBI" id="CHEBI:29035"/>
        <label>2</label>
    </ligand>
</feature>
<dbReference type="InterPro" id="IPR036264">
    <property type="entry name" value="Bact_exopeptidase_dim_dom"/>
</dbReference>
<evidence type="ECO:0000256" key="1">
    <source>
        <dbReference type="ARBA" id="ARBA00022801"/>
    </source>
</evidence>
<feature type="binding site" evidence="2">
    <location>
        <position position="135"/>
    </location>
    <ligand>
        <name>Mn(2+)</name>
        <dbReference type="ChEBI" id="CHEBI:29035"/>
        <label>2</label>
    </ligand>
</feature>
<keyword evidence="2" id="KW-0479">Metal-binding</keyword>
<evidence type="ECO:0000313" key="5">
    <source>
        <dbReference type="EMBL" id="TCO74508.1"/>
    </source>
</evidence>
<dbReference type="SUPFAM" id="SSF53187">
    <property type="entry name" value="Zn-dependent exopeptidases"/>
    <property type="match status" value="1"/>
</dbReference>
<dbReference type="InterPro" id="IPR002933">
    <property type="entry name" value="Peptidase_M20"/>
</dbReference>
<dbReference type="GO" id="GO:0050118">
    <property type="term" value="F:N-acetyldiaminopimelate deacetylase activity"/>
    <property type="evidence" value="ECO:0007669"/>
    <property type="project" value="UniProtKB-ARBA"/>
</dbReference>
<comment type="caution">
    <text evidence="5">The sequence shown here is derived from an EMBL/GenBank/DDBJ whole genome shotgun (WGS) entry which is preliminary data.</text>
</comment>
<evidence type="ECO:0000259" key="4">
    <source>
        <dbReference type="Pfam" id="PF07687"/>
    </source>
</evidence>
<feature type="binding site" evidence="2">
    <location>
        <position position="200"/>
    </location>
    <ligand>
        <name>Mn(2+)</name>
        <dbReference type="ChEBI" id="CHEBI:29035"/>
        <label>2</label>
    </ligand>
</feature>
<name>A0A4R2KW98_9GAMM</name>
<dbReference type="GO" id="GO:0004180">
    <property type="term" value="F:carboxypeptidase activity"/>
    <property type="evidence" value="ECO:0007669"/>
    <property type="project" value="UniProtKB-KW"/>
</dbReference>
<evidence type="ECO:0000313" key="6">
    <source>
        <dbReference type="Proteomes" id="UP000294980"/>
    </source>
</evidence>
<dbReference type="Gene3D" id="3.40.630.10">
    <property type="entry name" value="Zn peptidases"/>
    <property type="match status" value="1"/>
</dbReference>
<organism evidence="5 6">
    <name type="scientific">Chromatocurvus halotolerans</name>
    <dbReference type="NCBI Taxonomy" id="1132028"/>
    <lineage>
        <taxon>Bacteria</taxon>
        <taxon>Pseudomonadati</taxon>
        <taxon>Pseudomonadota</taxon>
        <taxon>Gammaproteobacteria</taxon>
        <taxon>Cellvibrionales</taxon>
        <taxon>Halieaceae</taxon>
        <taxon>Chromatocurvus</taxon>
    </lineage>
</organism>
<feature type="binding site" evidence="2">
    <location>
        <position position="398"/>
    </location>
    <ligand>
        <name>Mn(2+)</name>
        <dbReference type="ChEBI" id="CHEBI:29035"/>
        <label>2</label>
    </ligand>
</feature>
<dbReference type="InterPro" id="IPR011650">
    <property type="entry name" value="Peptidase_M20_dimer"/>
</dbReference>
<feature type="chain" id="PRO_5020846374" evidence="3">
    <location>
        <begin position="20"/>
        <end position="430"/>
    </location>
</feature>
<proteinExistence type="predicted"/>
<feature type="binding site" evidence="2">
    <location>
        <position position="133"/>
    </location>
    <ligand>
        <name>Mn(2+)</name>
        <dbReference type="ChEBI" id="CHEBI:29035"/>
        <label>2</label>
    </ligand>
</feature>
<dbReference type="AlphaFoldDB" id="A0A4R2KW98"/>
<keyword evidence="3" id="KW-0732">Signal</keyword>
<dbReference type="PANTHER" id="PTHR11014:SF63">
    <property type="entry name" value="METALLOPEPTIDASE, PUTATIVE (AFU_ORTHOLOGUE AFUA_6G09600)-RELATED"/>
    <property type="match status" value="1"/>
</dbReference>